<keyword evidence="3" id="KW-1185">Reference proteome</keyword>
<evidence type="ECO:0000313" key="2">
    <source>
        <dbReference type="EMBL" id="CAF9939942.1"/>
    </source>
</evidence>
<feature type="compositionally biased region" description="Basic and acidic residues" evidence="1">
    <location>
        <begin position="141"/>
        <end position="153"/>
    </location>
</feature>
<dbReference type="AlphaFoldDB" id="A0A8H3J3B4"/>
<reference evidence="2" key="1">
    <citation type="submission" date="2021-03" db="EMBL/GenBank/DDBJ databases">
        <authorList>
            <person name="Tagirdzhanova G."/>
        </authorList>
    </citation>
    <scope>NUCLEOTIDE SEQUENCE</scope>
</reference>
<evidence type="ECO:0000256" key="1">
    <source>
        <dbReference type="SAM" id="MobiDB-lite"/>
    </source>
</evidence>
<organism evidence="2 3">
    <name type="scientific">Heterodermia speciosa</name>
    <dbReference type="NCBI Taxonomy" id="116794"/>
    <lineage>
        <taxon>Eukaryota</taxon>
        <taxon>Fungi</taxon>
        <taxon>Dikarya</taxon>
        <taxon>Ascomycota</taxon>
        <taxon>Pezizomycotina</taxon>
        <taxon>Lecanoromycetes</taxon>
        <taxon>OSLEUM clade</taxon>
        <taxon>Lecanoromycetidae</taxon>
        <taxon>Caliciales</taxon>
        <taxon>Physciaceae</taxon>
        <taxon>Heterodermia</taxon>
    </lineage>
</organism>
<protein>
    <submittedName>
        <fullName evidence="2">Uncharacterized protein</fullName>
    </submittedName>
</protein>
<dbReference type="Proteomes" id="UP000664521">
    <property type="component" value="Unassembled WGS sequence"/>
</dbReference>
<feature type="compositionally biased region" description="Basic and acidic residues" evidence="1">
    <location>
        <begin position="182"/>
        <end position="191"/>
    </location>
</feature>
<comment type="caution">
    <text evidence="2">The sequence shown here is derived from an EMBL/GenBank/DDBJ whole genome shotgun (WGS) entry which is preliminary data.</text>
</comment>
<dbReference type="EMBL" id="CAJPDS010000141">
    <property type="protein sequence ID" value="CAF9939942.1"/>
    <property type="molecule type" value="Genomic_DNA"/>
</dbReference>
<accession>A0A8H3J3B4</accession>
<feature type="region of interest" description="Disordered" evidence="1">
    <location>
        <begin position="57"/>
        <end position="88"/>
    </location>
</feature>
<feature type="region of interest" description="Disordered" evidence="1">
    <location>
        <begin position="168"/>
        <end position="191"/>
    </location>
</feature>
<name>A0A8H3J3B4_9LECA</name>
<gene>
    <name evidence="2" type="ORF">HETSPECPRED_002111</name>
</gene>
<proteinExistence type="predicted"/>
<evidence type="ECO:0000313" key="3">
    <source>
        <dbReference type="Proteomes" id="UP000664521"/>
    </source>
</evidence>
<feature type="region of interest" description="Disordered" evidence="1">
    <location>
        <begin position="116"/>
        <end position="153"/>
    </location>
</feature>
<sequence>MPLGSARLAYAEHVTGQRRDQATRISFNDSIAQASSGKTAKNKKKPKLFRLLARKLSGTGPRSHHATHRAPGAHQQHLVNSQDPRDQGMIYLPSAHERQRMDEGLYNLNYLLEALDPSEAGNSDGDTEPSPQDSEDILVPNKDRTPTNEEQELRMQGHLSLAENAFGEGWRDEVDSVSSTLAEKDQPIRVS</sequence>